<feature type="transmembrane region" description="Helical" evidence="5">
    <location>
        <begin position="159"/>
        <end position="179"/>
    </location>
</feature>
<dbReference type="PANTHER" id="PTHR37422:SF13">
    <property type="entry name" value="LIPOPOLYSACCHARIDE BIOSYNTHESIS PROTEIN PA4999-RELATED"/>
    <property type="match status" value="1"/>
</dbReference>
<feature type="domain" description="O-antigen ligase-related" evidence="6">
    <location>
        <begin position="36"/>
        <end position="172"/>
    </location>
</feature>
<dbReference type="GO" id="GO:0016874">
    <property type="term" value="F:ligase activity"/>
    <property type="evidence" value="ECO:0007669"/>
    <property type="project" value="UniProtKB-KW"/>
</dbReference>
<keyword evidence="8" id="KW-1185">Reference proteome</keyword>
<evidence type="ECO:0000256" key="4">
    <source>
        <dbReference type="ARBA" id="ARBA00023136"/>
    </source>
</evidence>
<evidence type="ECO:0000256" key="1">
    <source>
        <dbReference type="ARBA" id="ARBA00004141"/>
    </source>
</evidence>
<proteinExistence type="predicted"/>
<evidence type="ECO:0000256" key="2">
    <source>
        <dbReference type="ARBA" id="ARBA00022692"/>
    </source>
</evidence>
<evidence type="ECO:0000256" key="5">
    <source>
        <dbReference type="SAM" id="Phobius"/>
    </source>
</evidence>
<dbReference type="EMBL" id="CP117811">
    <property type="protein sequence ID" value="WDE95951.1"/>
    <property type="molecule type" value="Genomic_DNA"/>
</dbReference>
<reference evidence="7 8" key="1">
    <citation type="submission" date="2023-02" db="EMBL/GenBank/DDBJ databases">
        <title>Genome sequence of Lentisphaera profundi SAORIC-696.</title>
        <authorList>
            <person name="Kim e."/>
            <person name="Cho J.-C."/>
            <person name="Choi A."/>
            <person name="Kang I."/>
        </authorList>
    </citation>
    <scope>NUCLEOTIDE SEQUENCE [LARGE SCALE GENOMIC DNA]</scope>
    <source>
        <strain evidence="7 8">SAORIC-696</strain>
    </source>
</reference>
<dbReference type="RefSeq" id="WP_274149865.1">
    <property type="nucleotide sequence ID" value="NZ_CP117811.1"/>
</dbReference>
<evidence type="ECO:0000256" key="3">
    <source>
        <dbReference type="ARBA" id="ARBA00022989"/>
    </source>
</evidence>
<feature type="transmembrane region" description="Helical" evidence="5">
    <location>
        <begin position="240"/>
        <end position="258"/>
    </location>
</feature>
<feature type="transmembrane region" description="Helical" evidence="5">
    <location>
        <begin position="75"/>
        <end position="91"/>
    </location>
</feature>
<feature type="transmembrane region" description="Helical" evidence="5">
    <location>
        <begin position="210"/>
        <end position="228"/>
    </location>
</feature>
<dbReference type="InterPro" id="IPR051533">
    <property type="entry name" value="WaaL-like"/>
</dbReference>
<evidence type="ECO:0000313" key="8">
    <source>
        <dbReference type="Proteomes" id="UP001214250"/>
    </source>
</evidence>
<dbReference type="InterPro" id="IPR011990">
    <property type="entry name" value="TPR-like_helical_dom_sf"/>
</dbReference>
<dbReference type="PANTHER" id="PTHR37422">
    <property type="entry name" value="TEICHURONIC ACID BIOSYNTHESIS PROTEIN TUAE"/>
    <property type="match status" value="1"/>
</dbReference>
<keyword evidence="3 5" id="KW-1133">Transmembrane helix</keyword>
<organism evidence="7 8">
    <name type="scientific">Lentisphaera profundi</name>
    <dbReference type="NCBI Taxonomy" id="1658616"/>
    <lineage>
        <taxon>Bacteria</taxon>
        <taxon>Pseudomonadati</taxon>
        <taxon>Lentisphaerota</taxon>
        <taxon>Lentisphaeria</taxon>
        <taxon>Lentisphaerales</taxon>
        <taxon>Lentisphaeraceae</taxon>
        <taxon>Lentisphaera</taxon>
    </lineage>
</organism>
<feature type="transmembrane region" description="Helical" evidence="5">
    <location>
        <begin position="27"/>
        <end position="45"/>
    </location>
</feature>
<keyword evidence="2 5" id="KW-0812">Transmembrane</keyword>
<protein>
    <submittedName>
        <fullName evidence="7">O-antigen ligase family protein</fullName>
    </submittedName>
</protein>
<gene>
    <name evidence="7" type="ORF">PQO03_09510</name>
</gene>
<keyword evidence="7" id="KW-0436">Ligase</keyword>
<name>A0ABY7VSY2_9BACT</name>
<evidence type="ECO:0000313" key="7">
    <source>
        <dbReference type="EMBL" id="WDE95951.1"/>
    </source>
</evidence>
<dbReference type="Proteomes" id="UP001214250">
    <property type="component" value="Chromosome 1"/>
</dbReference>
<dbReference type="Pfam" id="PF04932">
    <property type="entry name" value="Wzy_C"/>
    <property type="match status" value="1"/>
</dbReference>
<feature type="transmembrane region" description="Helical" evidence="5">
    <location>
        <begin position="51"/>
        <end position="68"/>
    </location>
</feature>
<evidence type="ECO:0000259" key="6">
    <source>
        <dbReference type="Pfam" id="PF04932"/>
    </source>
</evidence>
<keyword evidence="4 5" id="KW-0472">Membrane</keyword>
<dbReference type="SUPFAM" id="SSF48452">
    <property type="entry name" value="TPR-like"/>
    <property type="match status" value="1"/>
</dbReference>
<sequence length="470" mass="54784">MTCSIYLIHHIGIHFKDKHPFTRNKKILLSLSILLIFILCLAVLYKTQTRALIPAVAVSLFYFMLCRFPKRRIHLCVLSLVSIAFLAFTFQDKFYRLSLKDIRLPLLKDTASMIADAPFFGHGPGQFITKFSDYPSDELNIRLHSAPIYEHPHNEVFHMASQGGIPLTILFLGLLIFLLKKSLKNKDFSIDLATCILLFTLGLLDKSLQQGASLLLFYFFLARALIPYLSTTNPYSGFKLWQHLGALLSLALLTPALIQQSRASWHFKQADEYSHTNEQNKLKQAHYHLQRAHHLAPEKINYAYHCARLEIHLGQLENAWDKLEPIINSYPYYNLSLHQQGKLFENLALQQHDPASRTHLLKQAFLAYEASCKDRPWDLTRYPVFISLSQEHFPDKEKEIKSTALKYFEKKYQFRDEFSTPTQILYKQYLAALNTNDSSRIQQTYEQLIYYLKLPKDPKWQKFYLDSLKQ</sequence>
<comment type="subcellular location">
    <subcellularLocation>
        <location evidence="1">Membrane</location>
        <topology evidence="1">Multi-pass membrane protein</topology>
    </subcellularLocation>
</comment>
<dbReference type="InterPro" id="IPR007016">
    <property type="entry name" value="O-antigen_ligase-rel_domated"/>
</dbReference>
<accession>A0ABY7VSY2</accession>